<evidence type="ECO:0000313" key="8">
    <source>
        <dbReference type="Proteomes" id="UP000663864"/>
    </source>
</evidence>
<evidence type="ECO:0008006" key="9">
    <source>
        <dbReference type="Google" id="ProtNLM"/>
    </source>
</evidence>
<dbReference type="GO" id="GO:0005789">
    <property type="term" value="C:endoplasmic reticulum membrane"/>
    <property type="evidence" value="ECO:0007669"/>
    <property type="project" value="UniProtKB-SubCell"/>
</dbReference>
<keyword evidence="3" id="KW-0256">Endoplasmic reticulum</keyword>
<protein>
    <recommendedName>
        <fullName evidence="9">Cytochrome P450</fullName>
    </recommendedName>
</protein>
<keyword evidence="5 6" id="KW-0479">Metal-binding</keyword>
<comment type="similarity">
    <text evidence="2 6">Belongs to the cytochrome P450 family.</text>
</comment>
<dbReference type="GO" id="GO:0020037">
    <property type="term" value="F:heme binding"/>
    <property type="evidence" value="ECO:0007669"/>
    <property type="project" value="InterPro"/>
</dbReference>
<sequence length="488" mass="57189">MSKTVPAQTEESEYEEAVIQIIELITLRMRSPWSWPRPLFKLSAIGCEHDRLVGIVHKFTRQKVLFLTRIYYPTSSIMQSIIEYRITKFSSIHLRYRIAFLDSLIAKMNDEQMSIDDIQEEGHDTTATVLNFTLFMIALHQDIQKCLFEEMQSIFEKFDPDRFLPGVVQQQHPYAYIPFSAGSRNCIGCEHDRLVGIVHKFTRQECQQQMKLNIRIMKVIEDCITKFSSIHLQYRMAFLDILIAKMNDEQMSIDYIQEEVDTCTFEGHDTTATVLNFTLFMIALHQDIQKCLFEEMQSIFIQVNAIKSRVTVREKTEPSEARSSENEDDGRQPDRLVVIIHKFTRQVRVPTTNEIKYLYHEIIEYRITKFSSIHLRHRIAFLDSLIVKMNDKQMSIADIQEEVDTFMFESHDTTATAFNFTLFMIALHQDVQQCLFEELQSIFAQQQYPYVYIPFSAGSRNCIGQCFALLEAKVFLSTIIRRFHLTTS</sequence>
<dbReference type="InterPro" id="IPR001128">
    <property type="entry name" value="Cyt_P450"/>
</dbReference>
<comment type="subcellular location">
    <subcellularLocation>
        <location evidence="1">Endoplasmic reticulum membrane</location>
    </subcellularLocation>
</comment>
<dbReference type="GO" id="GO:0005506">
    <property type="term" value="F:iron ion binding"/>
    <property type="evidence" value="ECO:0007669"/>
    <property type="project" value="InterPro"/>
</dbReference>
<keyword evidence="6" id="KW-0503">Monooxygenase</keyword>
<evidence type="ECO:0000256" key="5">
    <source>
        <dbReference type="PIRSR" id="PIRSR602401-1"/>
    </source>
</evidence>
<dbReference type="InterPro" id="IPR050196">
    <property type="entry name" value="Cytochrome_P450_Monoox"/>
</dbReference>
<evidence type="ECO:0000313" key="7">
    <source>
        <dbReference type="EMBL" id="CAF1374057.1"/>
    </source>
</evidence>
<dbReference type="GO" id="GO:0016705">
    <property type="term" value="F:oxidoreductase activity, acting on paired donors, with incorporation or reduction of molecular oxygen"/>
    <property type="evidence" value="ECO:0007669"/>
    <property type="project" value="InterPro"/>
</dbReference>
<dbReference type="InterPro" id="IPR017972">
    <property type="entry name" value="Cyt_P450_CS"/>
</dbReference>
<keyword evidence="4" id="KW-0472">Membrane</keyword>
<accession>A0A815IX21</accession>
<dbReference type="PANTHER" id="PTHR24291">
    <property type="entry name" value="CYTOCHROME P450 FAMILY 4"/>
    <property type="match status" value="1"/>
</dbReference>
<dbReference type="SUPFAM" id="SSF48264">
    <property type="entry name" value="Cytochrome P450"/>
    <property type="match status" value="3"/>
</dbReference>
<gene>
    <name evidence="7" type="ORF">ZHD862_LOCUS31756</name>
</gene>
<keyword evidence="6" id="KW-0560">Oxidoreductase</keyword>
<comment type="caution">
    <text evidence="7">The sequence shown here is derived from an EMBL/GenBank/DDBJ whole genome shotgun (WGS) entry which is preliminary data.</text>
</comment>
<dbReference type="PROSITE" id="PS00086">
    <property type="entry name" value="CYTOCHROME_P450"/>
    <property type="match status" value="2"/>
</dbReference>
<dbReference type="Gene3D" id="1.10.630.10">
    <property type="entry name" value="Cytochrome P450"/>
    <property type="match status" value="5"/>
</dbReference>
<dbReference type="GO" id="GO:0004497">
    <property type="term" value="F:monooxygenase activity"/>
    <property type="evidence" value="ECO:0007669"/>
    <property type="project" value="UniProtKB-KW"/>
</dbReference>
<evidence type="ECO:0000256" key="4">
    <source>
        <dbReference type="ARBA" id="ARBA00023136"/>
    </source>
</evidence>
<dbReference type="PRINTS" id="PR00385">
    <property type="entry name" value="P450"/>
</dbReference>
<dbReference type="EMBL" id="CAJNOT010003263">
    <property type="protein sequence ID" value="CAF1374057.1"/>
    <property type="molecule type" value="Genomic_DNA"/>
</dbReference>
<keyword evidence="5 6" id="KW-0349">Heme</keyword>
<dbReference type="PANTHER" id="PTHR24291:SF189">
    <property type="entry name" value="CYTOCHROME P450 4C3-RELATED"/>
    <property type="match status" value="1"/>
</dbReference>
<dbReference type="Pfam" id="PF00067">
    <property type="entry name" value="p450"/>
    <property type="match status" value="5"/>
</dbReference>
<name>A0A815IX21_9BILA</name>
<dbReference type="Proteomes" id="UP000663864">
    <property type="component" value="Unassembled WGS sequence"/>
</dbReference>
<evidence type="ECO:0000256" key="1">
    <source>
        <dbReference type="ARBA" id="ARBA00004586"/>
    </source>
</evidence>
<proteinExistence type="inferred from homology"/>
<keyword evidence="5 6" id="KW-0408">Iron</keyword>
<dbReference type="InterPro" id="IPR002401">
    <property type="entry name" value="Cyt_P450_E_grp-I"/>
</dbReference>
<dbReference type="PRINTS" id="PR00463">
    <property type="entry name" value="EP450I"/>
</dbReference>
<evidence type="ECO:0000256" key="2">
    <source>
        <dbReference type="ARBA" id="ARBA00010617"/>
    </source>
</evidence>
<evidence type="ECO:0000256" key="3">
    <source>
        <dbReference type="ARBA" id="ARBA00022824"/>
    </source>
</evidence>
<evidence type="ECO:0000256" key="6">
    <source>
        <dbReference type="RuleBase" id="RU000461"/>
    </source>
</evidence>
<reference evidence="7" key="1">
    <citation type="submission" date="2021-02" db="EMBL/GenBank/DDBJ databases">
        <authorList>
            <person name="Nowell W R."/>
        </authorList>
    </citation>
    <scope>NUCLEOTIDE SEQUENCE</scope>
</reference>
<dbReference type="AlphaFoldDB" id="A0A815IX21"/>
<dbReference type="InterPro" id="IPR036396">
    <property type="entry name" value="Cyt_P450_sf"/>
</dbReference>
<comment type="cofactor">
    <cofactor evidence="5">
        <name>heme</name>
        <dbReference type="ChEBI" id="CHEBI:30413"/>
    </cofactor>
</comment>
<organism evidence="7 8">
    <name type="scientific">Rotaria sordida</name>
    <dbReference type="NCBI Taxonomy" id="392033"/>
    <lineage>
        <taxon>Eukaryota</taxon>
        <taxon>Metazoa</taxon>
        <taxon>Spiralia</taxon>
        <taxon>Gnathifera</taxon>
        <taxon>Rotifera</taxon>
        <taxon>Eurotatoria</taxon>
        <taxon>Bdelloidea</taxon>
        <taxon>Philodinida</taxon>
        <taxon>Philodinidae</taxon>
        <taxon>Rotaria</taxon>
    </lineage>
</organism>
<feature type="binding site" description="axial binding residue" evidence="5">
    <location>
        <position position="462"/>
    </location>
    <ligand>
        <name>heme</name>
        <dbReference type="ChEBI" id="CHEBI:30413"/>
    </ligand>
    <ligandPart>
        <name>Fe</name>
        <dbReference type="ChEBI" id="CHEBI:18248"/>
    </ligandPart>
</feature>